<protein>
    <submittedName>
        <fullName evidence="2">Uncharacterized protein</fullName>
    </submittedName>
</protein>
<sequence>MQMIGPSTGPSRERSQSMSRERSQSMSRASSAMSLQEDQDLVHTPISDSSQPPTPMTQAAPLYGYPGEQVYAAPLLPPLLPPMVQNLNMQAQRIAQLEEQVGGLMEGFKAMKVEIGELKQRVADGDEGEDEHPPSKRPRTSSAIRSRDHLILKNKIHEMFWELVNIKQPKGPSGPSWSTLAKQVMEHPPTSDQLETQTLEDGRIMYFPHWSKQVNAAANEVFINMVAKRIFDNEQRFRNAGEPAIPDVSFDRKVIRSIAQSYFSYVARRVRNETTEDGQAKVEKNNRAATLRARRRMKSEARRKILDNDLIATSGIPDADTYIHTDFASSVHEYDSSDNQDGDEESTKRREDQGFDRKAFETIPKSVRSKKYTAFLFWCDWRQRQATASTKTKKHHSDKGPGKNTFYGSYKRANDQIPKATKKYMPYKGMVRKSALKEAGSSLEVQADLPWWDNFNVPADELPEKWQAWLAEIPDDSESEKEPEE</sequence>
<evidence type="ECO:0000256" key="1">
    <source>
        <dbReference type="SAM" id="MobiDB-lite"/>
    </source>
</evidence>
<dbReference type="AlphaFoldDB" id="A0A4S4LUW8"/>
<feature type="region of interest" description="Disordered" evidence="1">
    <location>
        <begin position="122"/>
        <end position="147"/>
    </location>
</feature>
<feature type="compositionally biased region" description="Low complexity" evidence="1">
    <location>
        <begin position="24"/>
        <end position="34"/>
    </location>
</feature>
<feature type="compositionally biased region" description="Basic and acidic residues" evidence="1">
    <location>
        <begin position="345"/>
        <end position="357"/>
    </location>
</feature>
<keyword evidence="3" id="KW-1185">Reference proteome</keyword>
<feature type="region of interest" description="Disordered" evidence="1">
    <location>
        <begin position="1"/>
        <end position="61"/>
    </location>
</feature>
<dbReference type="EMBL" id="SGPM01000988">
    <property type="protein sequence ID" value="THH14060.1"/>
    <property type="molecule type" value="Genomic_DNA"/>
</dbReference>
<reference evidence="2 3" key="1">
    <citation type="submission" date="2019-02" db="EMBL/GenBank/DDBJ databases">
        <title>Genome sequencing of the rare red list fungi Antrodiella citrinella (Flaviporus citrinellus).</title>
        <authorList>
            <person name="Buettner E."/>
            <person name="Kellner H."/>
        </authorList>
    </citation>
    <scope>NUCLEOTIDE SEQUENCE [LARGE SCALE GENOMIC DNA]</scope>
    <source>
        <strain evidence="2 3">DSM 108506</strain>
    </source>
</reference>
<accession>A0A4S4LUW8</accession>
<comment type="caution">
    <text evidence="2">The sequence shown here is derived from an EMBL/GenBank/DDBJ whole genome shotgun (WGS) entry which is preliminary data.</text>
</comment>
<feature type="compositionally biased region" description="Basic and acidic residues" evidence="1">
    <location>
        <begin position="11"/>
        <end position="23"/>
    </location>
</feature>
<feature type="region of interest" description="Disordered" evidence="1">
    <location>
        <begin position="332"/>
        <end position="357"/>
    </location>
</feature>
<dbReference type="Proteomes" id="UP000308730">
    <property type="component" value="Unassembled WGS sequence"/>
</dbReference>
<evidence type="ECO:0000313" key="2">
    <source>
        <dbReference type="EMBL" id="THH14060.1"/>
    </source>
</evidence>
<organism evidence="2 3">
    <name type="scientific">Antrodiella citrinella</name>
    <dbReference type="NCBI Taxonomy" id="2447956"/>
    <lineage>
        <taxon>Eukaryota</taxon>
        <taxon>Fungi</taxon>
        <taxon>Dikarya</taxon>
        <taxon>Basidiomycota</taxon>
        <taxon>Agaricomycotina</taxon>
        <taxon>Agaricomycetes</taxon>
        <taxon>Polyporales</taxon>
        <taxon>Steccherinaceae</taxon>
        <taxon>Antrodiella</taxon>
    </lineage>
</organism>
<dbReference type="OrthoDB" id="3044105at2759"/>
<gene>
    <name evidence="2" type="ORF">EUX98_g9653</name>
</gene>
<feature type="region of interest" description="Disordered" evidence="1">
    <location>
        <begin position="388"/>
        <end position="409"/>
    </location>
</feature>
<name>A0A4S4LUW8_9APHY</name>
<proteinExistence type="predicted"/>
<evidence type="ECO:0000313" key="3">
    <source>
        <dbReference type="Proteomes" id="UP000308730"/>
    </source>
</evidence>